<sequence length="202" mass="23392">MLEKEIENIILEKIKVQLKIEKSFSDLVNNFDSMFANIDFEKNSFSISDYFGAGMGKAGATSKLLADNRIKEEWLREYSFKEGNVKNDFKGLYFFVNDMRPFYVGISKGVIGRILQHIKGHSHNSATLAYKIGLLKYEIITGSKHSLTRKQLNFKNEVEPIKGFLSNQEVIFLHIENDYELYLFEVYCSMKLGTMLNNFETH</sequence>
<dbReference type="RefSeq" id="WP_126563219.1">
    <property type="nucleotide sequence ID" value="NZ_RYDJ01000205.1"/>
</dbReference>
<comment type="caution">
    <text evidence="1">The sequence shown here is derived from an EMBL/GenBank/DDBJ whole genome shotgun (WGS) entry which is preliminary data.</text>
</comment>
<evidence type="ECO:0000313" key="1">
    <source>
        <dbReference type="EMBL" id="RTY95731.1"/>
    </source>
</evidence>
<keyword evidence="2" id="KW-1185">Reference proteome</keyword>
<dbReference type="EMBL" id="RYDJ01000205">
    <property type="protein sequence ID" value="RTY95731.1"/>
    <property type="molecule type" value="Genomic_DNA"/>
</dbReference>
<reference evidence="1 2" key="1">
    <citation type="submission" date="2018-12" db="EMBL/GenBank/DDBJ databases">
        <title>Flavobacterium sp. nov., isolated from glacier ice.</title>
        <authorList>
            <person name="Liu Q."/>
            <person name="Xin Y.-H."/>
        </authorList>
    </citation>
    <scope>NUCLEOTIDE SEQUENCE [LARGE SCALE GENOMIC DNA]</scope>
    <source>
        <strain evidence="1 2">RB1N8</strain>
    </source>
</reference>
<accession>A0A432C7A0</accession>
<dbReference type="Proteomes" id="UP000280825">
    <property type="component" value="Unassembled WGS sequence"/>
</dbReference>
<name>A0A432C7A0_9FLAO</name>
<dbReference type="SUPFAM" id="SSF82771">
    <property type="entry name" value="GIY-YIG endonuclease"/>
    <property type="match status" value="1"/>
</dbReference>
<dbReference type="InterPro" id="IPR035901">
    <property type="entry name" value="GIY-YIG_endonuc_sf"/>
</dbReference>
<proteinExistence type="predicted"/>
<evidence type="ECO:0000313" key="2">
    <source>
        <dbReference type="Proteomes" id="UP000280825"/>
    </source>
</evidence>
<gene>
    <name evidence="1" type="ORF">EKL98_16765</name>
</gene>
<protein>
    <submittedName>
        <fullName evidence="1">Uncharacterized protein</fullName>
    </submittedName>
</protein>
<organism evidence="1 2">
    <name type="scientific">Flavobacterium bomense</name>
    <dbReference type="NCBI Taxonomy" id="2497483"/>
    <lineage>
        <taxon>Bacteria</taxon>
        <taxon>Pseudomonadati</taxon>
        <taxon>Bacteroidota</taxon>
        <taxon>Flavobacteriia</taxon>
        <taxon>Flavobacteriales</taxon>
        <taxon>Flavobacteriaceae</taxon>
        <taxon>Flavobacterium</taxon>
    </lineage>
</organism>
<dbReference type="AlphaFoldDB" id="A0A432C7A0"/>